<evidence type="ECO:0000313" key="3">
    <source>
        <dbReference type="EMBL" id="KAK3953791.1"/>
    </source>
</evidence>
<dbReference type="InterPro" id="IPR031359">
    <property type="entry name" value="NACHT_N"/>
</dbReference>
<feature type="compositionally biased region" description="Low complexity" evidence="1">
    <location>
        <begin position="118"/>
        <end position="134"/>
    </location>
</feature>
<feature type="region of interest" description="Disordered" evidence="1">
    <location>
        <begin position="64"/>
        <end position="139"/>
    </location>
</feature>
<organism evidence="3 4">
    <name type="scientific">Pseudoneurospora amorphoporcata</name>
    <dbReference type="NCBI Taxonomy" id="241081"/>
    <lineage>
        <taxon>Eukaryota</taxon>
        <taxon>Fungi</taxon>
        <taxon>Dikarya</taxon>
        <taxon>Ascomycota</taxon>
        <taxon>Pezizomycotina</taxon>
        <taxon>Sordariomycetes</taxon>
        <taxon>Sordariomycetidae</taxon>
        <taxon>Sordariales</taxon>
        <taxon>Sordariaceae</taxon>
        <taxon>Pseudoneurospora</taxon>
    </lineage>
</organism>
<name>A0AAN6NXL3_9PEZI</name>
<evidence type="ECO:0000256" key="1">
    <source>
        <dbReference type="SAM" id="MobiDB-lite"/>
    </source>
</evidence>
<feature type="region of interest" description="Disordered" evidence="1">
    <location>
        <begin position="1"/>
        <end position="40"/>
    </location>
</feature>
<dbReference type="Pfam" id="PF17100">
    <property type="entry name" value="NACHT_N"/>
    <property type="match status" value="1"/>
</dbReference>
<evidence type="ECO:0000259" key="2">
    <source>
        <dbReference type="Pfam" id="PF17100"/>
    </source>
</evidence>
<proteinExistence type="predicted"/>
<reference evidence="3" key="1">
    <citation type="journal article" date="2023" name="Mol. Phylogenet. Evol.">
        <title>Genome-scale phylogeny and comparative genomics of the fungal order Sordariales.</title>
        <authorList>
            <person name="Hensen N."/>
            <person name="Bonometti L."/>
            <person name="Westerberg I."/>
            <person name="Brannstrom I.O."/>
            <person name="Guillou S."/>
            <person name="Cros-Aarteil S."/>
            <person name="Calhoun S."/>
            <person name="Haridas S."/>
            <person name="Kuo A."/>
            <person name="Mondo S."/>
            <person name="Pangilinan J."/>
            <person name="Riley R."/>
            <person name="LaButti K."/>
            <person name="Andreopoulos B."/>
            <person name="Lipzen A."/>
            <person name="Chen C."/>
            <person name="Yan M."/>
            <person name="Daum C."/>
            <person name="Ng V."/>
            <person name="Clum A."/>
            <person name="Steindorff A."/>
            <person name="Ohm R.A."/>
            <person name="Martin F."/>
            <person name="Silar P."/>
            <person name="Natvig D.O."/>
            <person name="Lalanne C."/>
            <person name="Gautier V."/>
            <person name="Ament-Velasquez S.L."/>
            <person name="Kruys A."/>
            <person name="Hutchinson M.I."/>
            <person name="Powell A.J."/>
            <person name="Barry K."/>
            <person name="Miller A.N."/>
            <person name="Grigoriev I.V."/>
            <person name="Debuchy R."/>
            <person name="Gladieux P."/>
            <person name="Hiltunen Thoren M."/>
            <person name="Johannesson H."/>
        </authorList>
    </citation>
    <scope>NUCLEOTIDE SEQUENCE</scope>
    <source>
        <strain evidence="3">CBS 626.80</strain>
    </source>
</reference>
<dbReference type="EMBL" id="MU859100">
    <property type="protein sequence ID" value="KAK3953791.1"/>
    <property type="molecule type" value="Genomic_DNA"/>
</dbReference>
<feature type="domain" description="NWD NACHT-NTPase N-terminal" evidence="2">
    <location>
        <begin position="144"/>
        <end position="207"/>
    </location>
</feature>
<sequence>MPQRLRSWFQTLKRHGNAEDREGSKDQKQSRPAPLPGLPTFTQLISATTSTFLPASLLAALATGSTDRETSTSRLPVTPATGSINIETSTLRPPAAPATSSTDVETSASVDNTTVHLPAASATNSTNTETPASADDTTTSLPVRLWDRAYNELKQEEVKLVDAYEKILSRQLQDGPGSIVTESQSNTIAQNTLDRRRQMTKLINAGL</sequence>
<feature type="compositionally biased region" description="Basic and acidic residues" evidence="1">
    <location>
        <begin position="16"/>
        <end position="29"/>
    </location>
</feature>
<comment type="caution">
    <text evidence="3">The sequence shown here is derived from an EMBL/GenBank/DDBJ whole genome shotgun (WGS) entry which is preliminary data.</text>
</comment>
<keyword evidence="4" id="KW-1185">Reference proteome</keyword>
<gene>
    <name evidence="3" type="ORF">QBC32DRAFT_323246</name>
</gene>
<feature type="non-terminal residue" evidence="3">
    <location>
        <position position="207"/>
    </location>
</feature>
<feature type="compositionally biased region" description="Polar residues" evidence="1">
    <location>
        <begin position="98"/>
        <end position="115"/>
    </location>
</feature>
<accession>A0AAN6NXL3</accession>
<feature type="compositionally biased region" description="Polar residues" evidence="1">
    <location>
        <begin position="72"/>
        <end position="91"/>
    </location>
</feature>
<dbReference type="AlphaFoldDB" id="A0AAN6NXL3"/>
<dbReference type="Proteomes" id="UP001303222">
    <property type="component" value="Unassembled WGS sequence"/>
</dbReference>
<protein>
    <recommendedName>
        <fullName evidence="2">NWD NACHT-NTPase N-terminal domain-containing protein</fullName>
    </recommendedName>
</protein>
<reference evidence="3" key="2">
    <citation type="submission" date="2023-06" db="EMBL/GenBank/DDBJ databases">
        <authorList>
            <consortium name="Lawrence Berkeley National Laboratory"/>
            <person name="Mondo S.J."/>
            <person name="Hensen N."/>
            <person name="Bonometti L."/>
            <person name="Westerberg I."/>
            <person name="Brannstrom I.O."/>
            <person name="Guillou S."/>
            <person name="Cros-Aarteil S."/>
            <person name="Calhoun S."/>
            <person name="Haridas S."/>
            <person name="Kuo A."/>
            <person name="Pangilinan J."/>
            <person name="Riley R."/>
            <person name="Labutti K."/>
            <person name="Andreopoulos B."/>
            <person name="Lipzen A."/>
            <person name="Chen C."/>
            <person name="Yanf M."/>
            <person name="Daum C."/>
            <person name="Ng V."/>
            <person name="Clum A."/>
            <person name="Steindorff A."/>
            <person name="Ohm R."/>
            <person name="Martin F."/>
            <person name="Silar P."/>
            <person name="Natvig D."/>
            <person name="Lalanne C."/>
            <person name="Gautier V."/>
            <person name="Ament-Velasquez S.L."/>
            <person name="Kruys A."/>
            <person name="Hutchinson M.I."/>
            <person name="Powell A.J."/>
            <person name="Barry K."/>
            <person name="Miller A.N."/>
            <person name="Grigoriev I.V."/>
            <person name="Debuchy R."/>
            <person name="Gladieux P."/>
            <person name="Thoren M.H."/>
            <person name="Johannesson H."/>
        </authorList>
    </citation>
    <scope>NUCLEOTIDE SEQUENCE</scope>
    <source>
        <strain evidence="3">CBS 626.80</strain>
    </source>
</reference>
<evidence type="ECO:0000313" key="4">
    <source>
        <dbReference type="Proteomes" id="UP001303222"/>
    </source>
</evidence>